<evidence type="ECO:0000256" key="1">
    <source>
        <dbReference type="ARBA" id="ARBA00022722"/>
    </source>
</evidence>
<keyword evidence="2" id="KW-0175">Coiled coil</keyword>
<sequence length="568" mass="64000">MKVYEACCFNEPQGGLDGLVGEGGETEAERKHKDKRGEARVCGLVRAGCKALQKRGSEQAGVPERFKEHCARLELKPNLVAFKGHRYLALYRNSGELLRLQGAILDFLDGREDRGKSVWELIHGGPLNKLLLAVRDGFRYPLMLAGLKTLGLLEKQAAGRIMMAFKRSGHILDANTRYLEMRKKFTRWSKDATAFLEGELLFPDLGEREEDEVLDALKRYVEQDTVVKEMLELNFCVWLVVLERMAKDQLPEGKFDGVNEGKRADLASVKKENDVSERDFATLDRVMREKPNFLTIALEGVLLFKNNGSAGWLGAMGSERRAALVHAAMKLKPELDALHRQRQATNREQAETKLREAREREAVKRRKEAEVKAELVVKVTALGGLWKSEEEVESGLEHVELPAGELGGSSDRIAKRLEAARLEAVKDQLRFRKHVLSETYTGEDINFTAAGKELGLEIMKGKLVALLAALDKAAGKSTVPNRPELRPAAERGVNLKAEKEKLAPEMVPEVDRERERNEAKERAARKKLMLKLFQEAAVEIRRRERKKVEVTRKRCNTAVLNCLPRAQV</sequence>
<evidence type="ECO:0000313" key="4">
    <source>
        <dbReference type="Proteomes" id="UP000054558"/>
    </source>
</evidence>
<reference evidence="3 4" key="1">
    <citation type="journal article" date="2014" name="Nat. Commun.">
        <title>Klebsormidium flaccidum genome reveals primary factors for plant terrestrial adaptation.</title>
        <authorList>
            <person name="Hori K."/>
            <person name="Maruyama F."/>
            <person name="Fujisawa T."/>
            <person name="Togashi T."/>
            <person name="Yamamoto N."/>
            <person name="Seo M."/>
            <person name="Sato S."/>
            <person name="Yamada T."/>
            <person name="Mori H."/>
            <person name="Tajima N."/>
            <person name="Moriyama T."/>
            <person name="Ikeuchi M."/>
            <person name="Watanabe M."/>
            <person name="Wada H."/>
            <person name="Kobayashi K."/>
            <person name="Saito M."/>
            <person name="Masuda T."/>
            <person name="Sasaki-Sekimoto Y."/>
            <person name="Mashiguchi K."/>
            <person name="Awai K."/>
            <person name="Shimojima M."/>
            <person name="Masuda S."/>
            <person name="Iwai M."/>
            <person name="Nobusawa T."/>
            <person name="Narise T."/>
            <person name="Kondo S."/>
            <person name="Saito H."/>
            <person name="Sato R."/>
            <person name="Murakawa M."/>
            <person name="Ihara Y."/>
            <person name="Oshima-Yamada Y."/>
            <person name="Ohtaka K."/>
            <person name="Satoh M."/>
            <person name="Sonobe K."/>
            <person name="Ishii M."/>
            <person name="Ohtani R."/>
            <person name="Kanamori-Sato M."/>
            <person name="Honoki R."/>
            <person name="Miyazaki D."/>
            <person name="Mochizuki H."/>
            <person name="Umetsu J."/>
            <person name="Higashi K."/>
            <person name="Shibata D."/>
            <person name="Kamiya Y."/>
            <person name="Sato N."/>
            <person name="Nakamura Y."/>
            <person name="Tabata S."/>
            <person name="Ida S."/>
            <person name="Kurokawa K."/>
            <person name="Ohta H."/>
        </authorList>
    </citation>
    <scope>NUCLEOTIDE SEQUENCE [LARGE SCALE GENOMIC DNA]</scope>
    <source>
        <strain evidence="3 4">NIES-2285</strain>
    </source>
</reference>
<accession>A0A1Y1IBS4</accession>
<dbReference type="AlphaFoldDB" id="A0A1Y1IBS4"/>
<name>A0A1Y1IBS4_KLENI</name>
<proteinExistence type="predicted"/>
<dbReference type="OrthoDB" id="6414146at2759"/>
<keyword evidence="4" id="KW-1185">Reference proteome</keyword>
<dbReference type="EMBL" id="DF237343">
    <property type="protein sequence ID" value="GAQ88023.1"/>
    <property type="molecule type" value="Genomic_DNA"/>
</dbReference>
<dbReference type="PANTHER" id="PTHR11046">
    <property type="entry name" value="OLIGORIBONUCLEASE, MITOCHONDRIAL"/>
    <property type="match status" value="1"/>
</dbReference>
<keyword evidence="1" id="KW-0540">Nuclease</keyword>
<dbReference type="OMA" id="TINMEAT"/>
<dbReference type="PANTHER" id="PTHR11046:SF25">
    <property type="match status" value="1"/>
</dbReference>
<evidence type="ECO:0000313" key="3">
    <source>
        <dbReference type="EMBL" id="GAQ88023.1"/>
    </source>
</evidence>
<organism evidence="3 4">
    <name type="scientific">Klebsormidium nitens</name>
    <name type="common">Green alga</name>
    <name type="synonym">Ulothrix nitens</name>
    <dbReference type="NCBI Taxonomy" id="105231"/>
    <lineage>
        <taxon>Eukaryota</taxon>
        <taxon>Viridiplantae</taxon>
        <taxon>Streptophyta</taxon>
        <taxon>Klebsormidiophyceae</taxon>
        <taxon>Klebsormidiales</taxon>
        <taxon>Klebsormidiaceae</taxon>
        <taxon>Klebsormidium</taxon>
    </lineage>
</organism>
<gene>
    <name evidence="3" type="ORF">KFL_003940140</name>
</gene>
<dbReference type="GO" id="GO:0000175">
    <property type="term" value="F:3'-5'-RNA exonuclease activity"/>
    <property type="evidence" value="ECO:0007669"/>
    <property type="project" value="InterPro"/>
</dbReference>
<evidence type="ECO:0000256" key="2">
    <source>
        <dbReference type="SAM" id="Coils"/>
    </source>
</evidence>
<dbReference type="InterPro" id="IPR022894">
    <property type="entry name" value="Oligoribonuclease"/>
</dbReference>
<protein>
    <submittedName>
        <fullName evidence="3">Uncharacterized protein</fullName>
    </submittedName>
</protein>
<keyword evidence="1" id="KW-0378">Hydrolase</keyword>
<dbReference type="Proteomes" id="UP000054558">
    <property type="component" value="Unassembled WGS sequence"/>
</dbReference>
<feature type="coiled-coil region" evidence="2">
    <location>
        <begin position="340"/>
        <end position="367"/>
    </location>
</feature>